<dbReference type="EMBL" id="JABRWJ010000008">
    <property type="protein sequence ID" value="NRF70309.1"/>
    <property type="molecule type" value="Genomic_DNA"/>
</dbReference>
<reference evidence="2 3" key="1">
    <citation type="submission" date="2020-05" db="EMBL/GenBank/DDBJ databases">
        <title>Aquincola sp. isolate from soil.</title>
        <authorList>
            <person name="Han J."/>
            <person name="Kim D.-U."/>
        </authorList>
    </citation>
    <scope>NUCLEOTIDE SEQUENCE [LARGE SCALE GENOMIC DNA]</scope>
    <source>
        <strain evidence="2 3">S2</strain>
    </source>
</reference>
<dbReference type="RefSeq" id="WP_173129086.1">
    <property type="nucleotide sequence ID" value="NZ_JABRWJ010000008.1"/>
</dbReference>
<gene>
    <name evidence="2" type="ORF">HLB44_25190</name>
</gene>
<evidence type="ECO:0000313" key="2">
    <source>
        <dbReference type="EMBL" id="NRF70309.1"/>
    </source>
</evidence>
<accession>A0ABX2ENP3</accession>
<feature type="chain" id="PRO_5045814657" evidence="1">
    <location>
        <begin position="25"/>
        <end position="151"/>
    </location>
</feature>
<name>A0ABX2ENP3_9BURK</name>
<keyword evidence="3" id="KW-1185">Reference proteome</keyword>
<evidence type="ECO:0000256" key="1">
    <source>
        <dbReference type="SAM" id="SignalP"/>
    </source>
</evidence>
<evidence type="ECO:0000313" key="3">
    <source>
        <dbReference type="Proteomes" id="UP000737171"/>
    </source>
</evidence>
<dbReference type="Proteomes" id="UP000737171">
    <property type="component" value="Unassembled WGS sequence"/>
</dbReference>
<proteinExistence type="predicted"/>
<keyword evidence="1" id="KW-0732">Signal</keyword>
<organism evidence="2 3">
    <name type="scientific">Pseudaquabacterium terrae</name>
    <dbReference type="NCBI Taxonomy" id="2732868"/>
    <lineage>
        <taxon>Bacteria</taxon>
        <taxon>Pseudomonadati</taxon>
        <taxon>Pseudomonadota</taxon>
        <taxon>Betaproteobacteria</taxon>
        <taxon>Burkholderiales</taxon>
        <taxon>Sphaerotilaceae</taxon>
        <taxon>Pseudaquabacterium</taxon>
    </lineage>
</organism>
<comment type="caution">
    <text evidence="2">The sequence shown here is derived from an EMBL/GenBank/DDBJ whole genome shotgun (WGS) entry which is preliminary data.</text>
</comment>
<protein>
    <submittedName>
        <fullName evidence="2">Uncharacterized protein</fullName>
    </submittedName>
</protein>
<feature type="signal peptide" evidence="1">
    <location>
        <begin position="1"/>
        <end position="24"/>
    </location>
</feature>
<sequence length="151" mass="15449">MRLIAFAFAAATAAGGLASGHAVAQYQPQPRILYSAPLMGSNSYTCSVANVSANPVTISQFRFDTLDGPITQPTTCNVGMSTTLDPGEHCSTTLPLNGPFAGLFTVACRIRHTGGENAVQGSLQGFGTQPSGAPSLMGVSRLQSVGFTAAP</sequence>